<comment type="caution">
    <text evidence="11">The sequence shown here is derived from an EMBL/GenBank/DDBJ whole genome shotgun (WGS) entry which is preliminary data.</text>
</comment>
<dbReference type="GO" id="GO:0006488">
    <property type="term" value="P:dolichol-linked oligosaccharide biosynthetic process"/>
    <property type="evidence" value="ECO:0007669"/>
    <property type="project" value="TreeGrafter"/>
</dbReference>
<proteinExistence type="inferred from homology"/>
<comment type="subcellular location">
    <subcellularLocation>
        <location evidence="1">Membrane</location>
        <topology evidence="1">Multi-pass membrane protein</topology>
    </subcellularLocation>
</comment>
<accession>A0A4R9GHW4</accession>
<evidence type="ECO:0000256" key="3">
    <source>
        <dbReference type="ARBA" id="ARBA00022676"/>
    </source>
</evidence>
<protein>
    <submittedName>
        <fullName evidence="11">Glycosyltransferase family 2 protein</fullName>
    </submittedName>
</protein>
<dbReference type="RefSeq" id="WP_135767750.1">
    <property type="nucleotide sequence ID" value="NZ_RQET01000004.1"/>
</dbReference>
<evidence type="ECO:0000256" key="2">
    <source>
        <dbReference type="ARBA" id="ARBA00006739"/>
    </source>
</evidence>
<keyword evidence="7 8" id="KW-0472">Membrane</keyword>
<evidence type="ECO:0000256" key="6">
    <source>
        <dbReference type="ARBA" id="ARBA00022989"/>
    </source>
</evidence>
<dbReference type="PANTHER" id="PTHR43398">
    <property type="entry name" value="DOLICHOL-PHOSPHATE MANNOSYLTRANSFERASE SUBUNIT 1"/>
    <property type="match status" value="1"/>
</dbReference>
<dbReference type="OrthoDB" id="9810303at2"/>
<dbReference type="PANTHER" id="PTHR43398:SF1">
    <property type="entry name" value="DOLICHOL-PHOSPHATE MANNOSYLTRANSFERASE SUBUNIT 1"/>
    <property type="match status" value="1"/>
</dbReference>
<feature type="transmembrane region" description="Helical" evidence="8">
    <location>
        <begin position="279"/>
        <end position="299"/>
    </location>
</feature>
<name>A0A4R9GHW4_9LEPT</name>
<feature type="domain" description="GtrA/DPMS transmembrane" evidence="10">
    <location>
        <begin position="241"/>
        <end position="377"/>
    </location>
</feature>
<dbReference type="Gene3D" id="3.90.550.10">
    <property type="entry name" value="Spore Coat Polysaccharide Biosynthesis Protein SpsA, Chain A"/>
    <property type="match status" value="1"/>
</dbReference>
<evidence type="ECO:0000259" key="10">
    <source>
        <dbReference type="Pfam" id="PF04138"/>
    </source>
</evidence>
<evidence type="ECO:0000256" key="5">
    <source>
        <dbReference type="ARBA" id="ARBA00022692"/>
    </source>
</evidence>
<dbReference type="Proteomes" id="UP000298458">
    <property type="component" value="Unassembled WGS sequence"/>
</dbReference>
<dbReference type="Pfam" id="PF00535">
    <property type="entry name" value="Glycos_transf_2"/>
    <property type="match status" value="1"/>
</dbReference>
<keyword evidence="6 8" id="KW-1133">Transmembrane helix</keyword>
<dbReference type="GO" id="GO:0006506">
    <property type="term" value="P:GPI anchor biosynthetic process"/>
    <property type="evidence" value="ECO:0007669"/>
    <property type="project" value="TreeGrafter"/>
</dbReference>
<reference evidence="11" key="1">
    <citation type="journal article" date="2019" name="PLoS Negl. Trop. Dis.">
        <title>Revisiting the worldwide diversity of Leptospira species in the environment.</title>
        <authorList>
            <person name="Vincent A.T."/>
            <person name="Schiettekatte O."/>
            <person name="Bourhy P."/>
            <person name="Veyrier F.J."/>
            <person name="Picardeau M."/>
        </authorList>
    </citation>
    <scope>NUCLEOTIDE SEQUENCE [LARGE SCALE GENOMIC DNA]</scope>
    <source>
        <strain evidence="11">SSW15</strain>
    </source>
</reference>
<gene>
    <name evidence="11" type="ORF">EHO60_08865</name>
</gene>
<dbReference type="CDD" id="cd06442">
    <property type="entry name" value="DPM1_like"/>
    <property type="match status" value="1"/>
</dbReference>
<dbReference type="GO" id="GO:0035269">
    <property type="term" value="P:protein O-linked glycosylation via mannose"/>
    <property type="evidence" value="ECO:0007669"/>
    <property type="project" value="TreeGrafter"/>
</dbReference>
<dbReference type="SUPFAM" id="SSF53448">
    <property type="entry name" value="Nucleotide-diphospho-sugar transferases"/>
    <property type="match status" value="1"/>
</dbReference>
<evidence type="ECO:0000256" key="4">
    <source>
        <dbReference type="ARBA" id="ARBA00022679"/>
    </source>
</evidence>
<dbReference type="EMBL" id="RQET01000004">
    <property type="protein sequence ID" value="TGK12352.1"/>
    <property type="molecule type" value="Genomic_DNA"/>
</dbReference>
<dbReference type="GO" id="GO:0000271">
    <property type="term" value="P:polysaccharide biosynthetic process"/>
    <property type="evidence" value="ECO:0007669"/>
    <property type="project" value="InterPro"/>
</dbReference>
<evidence type="ECO:0000313" key="11">
    <source>
        <dbReference type="EMBL" id="TGK12352.1"/>
    </source>
</evidence>
<evidence type="ECO:0000313" key="12">
    <source>
        <dbReference type="Proteomes" id="UP000298458"/>
    </source>
</evidence>
<feature type="transmembrane region" description="Helical" evidence="8">
    <location>
        <begin position="238"/>
        <end position="259"/>
    </location>
</feature>
<sequence>MRPDVSVLIPTYNEAENINQLVGRVSNILKKENYEILIIDDNSPDGTWRIAEELGESDERIRIIRRMGEKGLSSAVMTGMASARGKYFVVMDADLQHDENILPKMIGDLSSGFDLAVGTRYASGGSVGKWSAFRSLMSRFATWFARRLLPIGISDPMSGFFGLKKEVFDRVQNRMNPRGFKILLEILGRSKIALKVAEIPYIFRNRARGDSKLDNSVVRNFLVAILDIRFGKWISPTFLLYCIVGFFGVFVNIGGFLFLEAAGFSEVHTGFRILPKFSLSVLFGIELSVISNFVLNNYFTFYERRYFRWDALRGFLIFSLVSLFGIFVQLSVFHFLYYRLLPEFGSRPGWEARLVCDLLAIALAMFTNYLLNSNVTWMESKRSLHR</sequence>
<keyword evidence="12" id="KW-1185">Reference proteome</keyword>
<dbReference type="InterPro" id="IPR039528">
    <property type="entry name" value="DPM1-like"/>
</dbReference>
<dbReference type="AlphaFoldDB" id="A0A4R9GHW4"/>
<dbReference type="InterPro" id="IPR001173">
    <property type="entry name" value="Glyco_trans_2-like"/>
</dbReference>
<evidence type="ECO:0000256" key="1">
    <source>
        <dbReference type="ARBA" id="ARBA00004141"/>
    </source>
</evidence>
<dbReference type="Pfam" id="PF04138">
    <property type="entry name" value="GtrA_DPMS_TM"/>
    <property type="match status" value="1"/>
</dbReference>
<feature type="domain" description="Glycosyltransferase 2-like" evidence="9">
    <location>
        <begin position="6"/>
        <end position="170"/>
    </location>
</feature>
<keyword evidence="4 11" id="KW-0808">Transferase</keyword>
<evidence type="ECO:0000256" key="8">
    <source>
        <dbReference type="SAM" id="Phobius"/>
    </source>
</evidence>
<feature type="transmembrane region" description="Helical" evidence="8">
    <location>
        <begin position="350"/>
        <end position="371"/>
    </location>
</feature>
<organism evidence="11 12">
    <name type="scientific">Leptospira fletcheri</name>
    <dbReference type="NCBI Taxonomy" id="2484981"/>
    <lineage>
        <taxon>Bacteria</taxon>
        <taxon>Pseudomonadati</taxon>
        <taxon>Spirochaetota</taxon>
        <taxon>Spirochaetia</taxon>
        <taxon>Leptospirales</taxon>
        <taxon>Leptospiraceae</taxon>
        <taxon>Leptospira</taxon>
    </lineage>
</organism>
<evidence type="ECO:0000259" key="9">
    <source>
        <dbReference type="Pfam" id="PF00535"/>
    </source>
</evidence>
<comment type="similarity">
    <text evidence="2">Belongs to the glycosyltransferase 2 family.</text>
</comment>
<keyword evidence="3" id="KW-0328">Glycosyltransferase</keyword>
<dbReference type="GO" id="GO:0004582">
    <property type="term" value="F:dolichyl-phosphate beta-D-mannosyltransferase activity"/>
    <property type="evidence" value="ECO:0007669"/>
    <property type="project" value="InterPro"/>
</dbReference>
<keyword evidence="5 8" id="KW-0812">Transmembrane</keyword>
<feature type="transmembrane region" description="Helical" evidence="8">
    <location>
        <begin position="311"/>
        <end position="338"/>
    </location>
</feature>
<dbReference type="InterPro" id="IPR029044">
    <property type="entry name" value="Nucleotide-diphossugar_trans"/>
</dbReference>
<dbReference type="InterPro" id="IPR007267">
    <property type="entry name" value="GtrA_DPMS_TM"/>
</dbReference>
<dbReference type="GO" id="GO:0016020">
    <property type="term" value="C:membrane"/>
    <property type="evidence" value="ECO:0007669"/>
    <property type="project" value="UniProtKB-SubCell"/>
</dbReference>
<evidence type="ECO:0000256" key="7">
    <source>
        <dbReference type="ARBA" id="ARBA00023136"/>
    </source>
</evidence>